<evidence type="ECO:0000313" key="7">
    <source>
        <dbReference type="Ensembl" id="ENSCSAVP00000014355.1"/>
    </source>
</evidence>
<dbReference type="PROSITE" id="PS50092">
    <property type="entry name" value="TSP1"/>
    <property type="match status" value="1"/>
</dbReference>
<reference evidence="8" key="1">
    <citation type="submission" date="2003-08" db="EMBL/GenBank/DDBJ databases">
        <authorList>
            <person name="Birren B."/>
            <person name="Nusbaum C."/>
            <person name="Abebe A."/>
            <person name="Abouelleil A."/>
            <person name="Adekoya E."/>
            <person name="Ait-zahra M."/>
            <person name="Allen N."/>
            <person name="Allen T."/>
            <person name="An P."/>
            <person name="Anderson M."/>
            <person name="Anderson S."/>
            <person name="Arachchi H."/>
            <person name="Armbruster J."/>
            <person name="Bachantsang P."/>
            <person name="Baldwin J."/>
            <person name="Barry A."/>
            <person name="Bayul T."/>
            <person name="Blitshsteyn B."/>
            <person name="Bloom T."/>
            <person name="Blye J."/>
            <person name="Boguslavskiy L."/>
            <person name="Borowsky M."/>
            <person name="Boukhgalter B."/>
            <person name="Brunache A."/>
            <person name="Butler J."/>
            <person name="Calixte N."/>
            <person name="Calvo S."/>
            <person name="Camarata J."/>
            <person name="Campo K."/>
            <person name="Chang J."/>
            <person name="Cheshatsang Y."/>
            <person name="Citroen M."/>
            <person name="Collymore A."/>
            <person name="Considine T."/>
            <person name="Cook A."/>
            <person name="Cooke P."/>
            <person name="Corum B."/>
            <person name="Cuomo C."/>
            <person name="David R."/>
            <person name="Dawoe T."/>
            <person name="Degray S."/>
            <person name="Dodge S."/>
            <person name="Dooley K."/>
            <person name="Dorje P."/>
            <person name="Dorjee K."/>
            <person name="Dorris L."/>
            <person name="Duffey N."/>
            <person name="Dupes A."/>
            <person name="Elkins T."/>
            <person name="Engels R."/>
            <person name="Erickson J."/>
            <person name="Farina A."/>
            <person name="Faro S."/>
            <person name="Ferreira P."/>
            <person name="Fischer H."/>
            <person name="Fitzgerald M."/>
            <person name="Foley K."/>
            <person name="Gage D."/>
            <person name="Galagan J."/>
            <person name="Gearin G."/>
            <person name="Gnerre S."/>
            <person name="Gnirke A."/>
            <person name="Goyette A."/>
            <person name="Graham J."/>
            <person name="Grandbois E."/>
            <person name="Gyaltsen K."/>
            <person name="Hafez N."/>
            <person name="Hagopian D."/>
            <person name="Hagos B."/>
            <person name="Hall J."/>
            <person name="Hatcher B."/>
            <person name="Heller A."/>
            <person name="Higgins H."/>
            <person name="Honan T."/>
            <person name="Horn A."/>
            <person name="Houde N."/>
            <person name="Hughes L."/>
            <person name="Hulme W."/>
            <person name="Husby E."/>
            <person name="Iliev I."/>
            <person name="Jaffe D."/>
            <person name="Jones C."/>
            <person name="Kamal M."/>
            <person name="Kamat A."/>
            <person name="Kamvysselis M."/>
            <person name="Karlsson E."/>
            <person name="Kells C."/>
            <person name="Kieu A."/>
            <person name="Kisner P."/>
            <person name="Kodira C."/>
            <person name="Kulbokas E."/>
            <person name="Labutti K."/>
            <person name="Lama D."/>
            <person name="Landers T."/>
            <person name="Leger J."/>
            <person name="Levine S."/>
            <person name="Lewis D."/>
            <person name="Lewis T."/>
            <person name="Lindblad-toh K."/>
            <person name="Liu X."/>
            <person name="Lokyitsang T."/>
            <person name="Lokyitsang Y."/>
            <person name="Lucien O."/>
            <person name="Lui A."/>
            <person name="Ma L.J."/>
            <person name="Mabbitt R."/>
            <person name="Macdonald J."/>
            <person name="Maclean C."/>
            <person name="Major J."/>
            <person name="Manning J."/>
            <person name="Marabella R."/>
            <person name="Maru K."/>
            <person name="Matthews C."/>
            <person name="Mauceli E."/>
            <person name="Mccarthy M."/>
            <person name="Mcdonough S."/>
            <person name="Mcghee T."/>
            <person name="Meldrim J."/>
            <person name="Meneus L."/>
            <person name="Mesirov J."/>
            <person name="Mihalev A."/>
            <person name="Mihova T."/>
            <person name="Mikkelsen T."/>
            <person name="Mlenga V."/>
            <person name="Moru K."/>
            <person name="Mozes J."/>
            <person name="Mulrain L."/>
            <person name="Munson G."/>
            <person name="Naylor J."/>
            <person name="Newes C."/>
            <person name="Nguyen C."/>
            <person name="Nguyen N."/>
            <person name="Nguyen T."/>
            <person name="Nicol R."/>
            <person name="Nielsen C."/>
            <person name="Nizzari M."/>
            <person name="Norbu C."/>
            <person name="Norbu N."/>
            <person name="O'donnell P."/>
            <person name="Okoawo O."/>
            <person name="O'leary S."/>
            <person name="Omotosho B."/>
            <person name="O'neill K."/>
            <person name="Osman S."/>
            <person name="Parker S."/>
            <person name="Perrin D."/>
            <person name="Phunkhang P."/>
            <person name="Piqani B."/>
            <person name="Purcell S."/>
            <person name="Rachupka T."/>
            <person name="Ramasamy U."/>
            <person name="Rameau R."/>
            <person name="Ray V."/>
            <person name="Raymond C."/>
            <person name="Retta R."/>
            <person name="Richardson S."/>
            <person name="Rise C."/>
            <person name="Rodriguez J."/>
            <person name="Rogers J."/>
            <person name="Rogov P."/>
            <person name="Rutman M."/>
            <person name="Schupbach R."/>
            <person name="Seaman C."/>
            <person name="Settipalli S."/>
            <person name="Sharpe T."/>
            <person name="Sheridan J."/>
            <person name="Sherpa N."/>
            <person name="Shi J."/>
            <person name="Smirnov S."/>
            <person name="Smith C."/>
            <person name="Sougnez C."/>
            <person name="Spencer B."/>
            <person name="Stalker J."/>
            <person name="Stange-thomann N."/>
            <person name="Stavropoulos S."/>
            <person name="Stetson K."/>
            <person name="Stone C."/>
            <person name="Stone S."/>
            <person name="Stubbs M."/>
            <person name="Talamas J."/>
            <person name="Tchuinga P."/>
            <person name="Tenzing P."/>
            <person name="Tesfaye S."/>
            <person name="Theodore J."/>
            <person name="Thoulutsang Y."/>
            <person name="Topham K."/>
            <person name="Towey S."/>
            <person name="Tsamla T."/>
            <person name="Tsomo N."/>
            <person name="Vallee D."/>
            <person name="Vassiliev H."/>
            <person name="Venkataraman V."/>
            <person name="Vinson J."/>
            <person name="Vo A."/>
            <person name="Wade C."/>
            <person name="Wang S."/>
            <person name="Wangchuk T."/>
            <person name="Wangdi T."/>
            <person name="Whittaker C."/>
            <person name="Wilkinson J."/>
            <person name="Wu Y."/>
            <person name="Wyman D."/>
            <person name="Yadav S."/>
            <person name="Yang S."/>
            <person name="Yang X."/>
            <person name="Yeager S."/>
            <person name="Yee E."/>
            <person name="Young G."/>
            <person name="Zainoun J."/>
            <person name="Zembeck L."/>
            <person name="Zimmer A."/>
            <person name="Zody M."/>
            <person name="Lander E."/>
        </authorList>
    </citation>
    <scope>NUCLEOTIDE SEQUENCE [LARGE SCALE GENOMIC DNA]</scope>
</reference>
<dbReference type="PROSITE" id="PS01225">
    <property type="entry name" value="CTCK_2"/>
    <property type="match status" value="1"/>
</dbReference>
<keyword evidence="1" id="KW-0732">Signal</keyword>
<reference evidence="7" key="3">
    <citation type="submission" date="2025-09" db="UniProtKB">
        <authorList>
            <consortium name="Ensembl"/>
        </authorList>
    </citation>
    <scope>IDENTIFICATION</scope>
</reference>
<feature type="transmembrane region" description="Helical" evidence="5">
    <location>
        <begin position="28"/>
        <end position="47"/>
    </location>
</feature>
<reference evidence="7" key="2">
    <citation type="submission" date="2025-08" db="UniProtKB">
        <authorList>
            <consortium name="Ensembl"/>
        </authorList>
    </citation>
    <scope>IDENTIFICATION</scope>
</reference>
<evidence type="ECO:0000259" key="6">
    <source>
        <dbReference type="PROSITE" id="PS01225"/>
    </source>
</evidence>
<evidence type="ECO:0000256" key="3">
    <source>
        <dbReference type="PROSITE-ProRule" id="PRU00039"/>
    </source>
</evidence>
<name>H2Z9U0_CIOSA</name>
<dbReference type="GO" id="GO:0008201">
    <property type="term" value="F:heparin binding"/>
    <property type="evidence" value="ECO:0007669"/>
    <property type="project" value="TreeGrafter"/>
</dbReference>
<dbReference type="GO" id="GO:0007165">
    <property type="term" value="P:signal transduction"/>
    <property type="evidence" value="ECO:0007669"/>
    <property type="project" value="InterPro"/>
</dbReference>
<protein>
    <recommendedName>
        <fullName evidence="6">CTCK domain-containing protein</fullName>
    </recommendedName>
</protein>
<dbReference type="GeneTree" id="ENSGT00940000165814"/>
<dbReference type="PANTHER" id="PTHR11348">
    <property type="entry name" value="CONNECTIVE TISSUE GROWTH FACTOR-RELATED"/>
    <property type="match status" value="1"/>
</dbReference>
<dbReference type="InterPro" id="IPR006207">
    <property type="entry name" value="Cys_knot_C"/>
</dbReference>
<dbReference type="GO" id="GO:0007155">
    <property type="term" value="P:cell adhesion"/>
    <property type="evidence" value="ECO:0007669"/>
    <property type="project" value="TreeGrafter"/>
</dbReference>
<feature type="domain" description="CTCK" evidence="6">
    <location>
        <begin position="119"/>
        <end position="194"/>
    </location>
</feature>
<evidence type="ECO:0000256" key="2">
    <source>
        <dbReference type="ARBA" id="ARBA00023157"/>
    </source>
</evidence>
<feature type="compositionally biased region" description="Basic and acidic residues" evidence="4">
    <location>
        <begin position="13"/>
        <end position="22"/>
    </location>
</feature>
<dbReference type="InterPro" id="IPR000884">
    <property type="entry name" value="TSP1_rpt"/>
</dbReference>
<dbReference type="AlphaFoldDB" id="H2Z9U0"/>
<dbReference type="PANTHER" id="PTHR11348:SF17">
    <property type="entry name" value="CCN"/>
    <property type="match status" value="1"/>
</dbReference>
<dbReference type="SMART" id="SM00041">
    <property type="entry name" value="CT"/>
    <property type="match status" value="1"/>
</dbReference>
<dbReference type="HOGENOM" id="CLU_1288528_0_0_1"/>
<evidence type="ECO:0000256" key="5">
    <source>
        <dbReference type="SAM" id="Phobius"/>
    </source>
</evidence>
<dbReference type="OMA" id="CTPFKTR"/>
<keyword evidence="5" id="KW-1133">Transmembrane helix</keyword>
<evidence type="ECO:0000256" key="4">
    <source>
        <dbReference type="SAM" id="MobiDB-lite"/>
    </source>
</evidence>
<organism evidence="7 8">
    <name type="scientific">Ciona savignyi</name>
    <name type="common">Pacific transparent sea squirt</name>
    <dbReference type="NCBI Taxonomy" id="51511"/>
    <lineage>
        <taxon>Eukaryota</taxon>
        <taxon>Metazoa</taxon>
        <taxon>Chordata</taxon>
        <taxon>Tunicata</taxon>
        <taxon>Ascidiacea</taxon>
        <taxon>Phlebobranchia</taxon>
        <taxon>Cionidae</taxon>
        <taxon>Ciona</taxon>
    </lineage>
</organism>
<dbReference type="GO" id="GO:0045597">
    <property type="term" value="P:positive regulation of cell differentiation"/>
    <property type="evidence" value="ECO:0007669"/>
    <property type="project" value="TreeGrafter"/>
</dbReference>
<dbReference type="Ensembl" id="ENSCSAVT00000014520.1">
    <property type="protein sequence ID" value="ENSCSAVP00000014355.1"/>
    <property type="gene ID" value="ENSCSAVG00000008410.1"/>
</dbReference>
<dbReference type="InterPro" id="IPR043973">
    <property type="entry name" value="TSP1_CCN"/>
</dbReference>
<comment type="caution">
    <text evidence="3">Lacks conserved residue(s) required for the propagation of feature annotation.</text>
</comment>
<keyword evidence="2" id="KW-1015">Disulfide bond</keyword>
<dbReference type="InParanoid" id="H2Z9U0"/>
<proteinExistence type="predicted"/>
<accession>H2Z9U0</accession>
<evidence type="ECO:0000313" key="8">
    <source>
        <dbReference type="Proteomes" id="UP000007875"/>
    </source>
</evidence>
<dbReference type="Proteomes" id="UP000007875">
    <property type="component" value="Unassembled WGS sequence"/>
</dbReference>
<dbReference type="InterPro" id="IPR050941">
    <property type="entry name" value="CCN"/>
</dbReference>
<keyword evidence="5" id="KW-0472">Membrane</keyword>
<evidence type="ECO:0000256" key="1">
    <source>
        <dbReference type="ARBA" id="ARBA00022729"/>
    </source>
</evidence>
<dbReference type="GO" id="GO:0005615">
    <property type="term" value="C:extracellular space"/>
    <property type="evidence" value="ECO:0007669"/>
    <property type="project" value="TreeGrafter"/>
</dbReference>
<dbReference type="Pfam" id="PF19035">
    <property type="entry name" value="TSP1_CCN"/>
    <property type="match status" value="1"/>
</dbReference>
<feature type="region of interest" description="Disordered" evidence="4">
    <location>
        <begin position="1"/>
        <end position="22"/>
    </location>
</feature>
<sequence length="214" mass="24512">MTETSKKTSLPRRTMEGKTTQRESLKTSYQLTGVCVVLLIFVAVISVPEVAGRRKSKWKTDCKIRASSWSDCSKTCGMGLSERVRTRGRCKLKRESRLCQVRSCDAVNFATRIRGKRQCINQMSSRTREHLDYIGVKSEKKYKMKYCGGCRVSNKCCTPFKTRTKKVWFRRKDGSRFAKKMAFVRKCQCHSNCPSTTGVFNISLHGDTYPSKKV</sequence>
<keyword evidence="5" id="KW-0812">Transmembrane</keyword>
<dbReference type="GO" id="GO:0031012">
    <property type="term" value="C:extracellular matrix"/>
    <property type="evidence" value="ECO:0007669"/>
    <property type="project" value="TreeGrafter"/>
</dbReference>
<dbReference type="GO" id="GO:0005178">
    <property type="term" value="F:integrin binding"/>
    <property type="evidence" value="ECO:0007669"/>
    <property type="project" value="TreeGrafter"/>
</dbReference>
<keyword evidence="8" id="KW-1185">Reference proteome</keyword>